<reference evidence="4 5" key="1">
    <citation type="submission" date="2024-06" db="EMBL/GenBank/DDBJ databases">
        <authorList>
            <person name="Kraege A."/>
            <person name="Thomma B."/>
        </authorList>
    </citation>
    <scope>NUCLEOTIDE SEQUENCE [LARGE SCALE GENOMIC DNA]</scope>
</reference>
<protein>
    <submittedName>
        <fullName evidence="4">G10474 protein</fullName>
    </submittedName>
</protein>
<evidence type="ECO:0000256" key="2">
    <source>
        <dbReference type="ARBA" id="ARBA00022640"/>
    </source>
</evidence>
<proteinExistence type="predicted"/>
<comment type="caution">
    <text evidence="4">The sequence shown here is derived from an EMBL/GenBank/DDBJ whole genome shotgun (WGS) entry which is preliminary data.</text>
</comment>
<keyword evidence="5" id="KW-1185">Reference proteome</keyword>
<comment type="subcellular location">
    <subcellularLocation>
        <location evidence="1">Plastid</location>
    </subcellularLocation>
</comment>
<evidence type="ECO:0000313" key="5">
    <source>
        <dbReference type="Proteomes" id="UP001497392"/>
    </source>
</evidence>
<feature type="domain" description="Plastid lipid-associated protein/fibrillin conserved" evidence="3">
    <location>
        <begin position="36"/>
        <end position="227"/>
    </location>
</feature>
<dbReference type="InterPro" id="IPR006843">
    <property type="entry name" value="PAP/fibrillin_dom"/>
</dbReference>
<sequence>MRQSALLSNTKVCRRPFRSELIVCRSQRSTDTAVEGLKSELKRAVANTRRGKKATVEQQKEILRRVMALEAQNPTKDPASSPLLSGNWSLLYTGPGKDDDETWEKRTGGVEGPVLAALRPLSANAVSSRGITQVIDAEGGTVQNVADFRIANSINGYLNVEGTVAPVEGSGEAVRVDVKFTAFCLKIGALPQLKVPLGWSNPTGWVDTTYLDNDTRIGRGDKGSVFVTARKGTRADLATDE</sequence>
<evidence type="ECO:0000256" key="1">
    <source>
        <dbReference type="ARBA" id="ARBA00004474"/>
    </source>
</evidence>
<name>A0ABP1GA02_9CHLO</name>
<dbReference type="PANTHER" id="PTHR31906">
    <property type="entry name" value="PLASTID-LIPID-ASSOCIATED PROTEIN 4, CHLOROPLASTIC-RELATED"/>
    <property type="match status" value="1"/>
</dbReference>
<accession>A0ABP1GA02</accession>
<dbReference type="InterPro" id="IPR039633">
    <property type="entry name" value="PAP"/>
</dbReference>
<organism evidence="4 5">
    <name type="scientific">Coccomyxa viridis</name>
    <dbReference type="NCBI Taxonomy" id="1274662"/>
    <lineage>
        <taxon>Eukaryota</taxon>
        <taxon>Viridiplantae</taxon>
        <taxon>Chlorophyta</taxon>
        <taxon>core chlorophytes</taxon>
        <taxon>Trebouxiophyceae</taxon>
        <taxon>Trebouxiophyceae incertae sedis</taxon>
        <taxon>Coccomyxaceae</taxon>
        <taxon>Coccomyxa</taxon>
    </lineage>
</organism>
<dbReference type="Pfam" id="PF04755">
    <property type="entry name" value="PAP_fibrillin"/>
    <property type="match status" value="1"/>
</dbReference>
<keyword evidence="2" id="KW-0934">Plastid</keyword>
<evidence type="ECO:0000259" key="3">
    <source>
        <dbReference type="Pfam" id="PF04755"/>
    </source>
</evidence>
<gene>
    <name evidence="4" type="primary">g10474</name>
    <name evidence="4" type="ORF">VP750_LOCUS9399</name>
</gene>
<evidence type="ECO:0000313" key="4">
    <source>
        <dbReference type="EMBL" id="CAL5227493.1"/>
    </source>
</evidence>
<dbReference type="EMBL" id="CAXHTA020000017">
    <property type="protein sequence ID" value="CAL5227493.1"/>
    <property type="molecule type" value="Genomic_DNA"/>
</dbReference>
<dbReference type="Proteomes" id="UP001497392">
    <property type="component" value="Unassembled WGS sequence"/>
</dbReference>